<proteinExistence type="predicted"/>
<evidence type="ECO:0000313" key="1">
    <source>
        <dbReference type="EMBL" id="VUZ44913.1"/>
    </source>
</evidence>
<sequence length="79" mass="8996">MNRKGVILLHDNARLHSLRATKNLVEEFGWQVMHHPPYSHHILPELTGACSSLQIHSMGQRLTSREEVEMKKLASLQTG</sequence>
<dbReference type="Gene3D" id="3.30.420.10">
    <property type="entry name" value="Ribonuclease H-like superfamily/Ribonuclease H"/>
    <property type="match status" value="1"/>
</dbReference>
<evidence type="ECO:0000313" key="2">
    <source>
        <dbReference type="Proteomes" id="UP000321570"/>
    </source>
</evidence>
<reference evidence="1 2" key="1">
    <citation type="submission" date="2019-07" db="EMBL/GenBank/DDBJ databases">
        <authorList>
            <person name="Jastrzebski P J."/>
            <person name="Paukszto L."/>
            <person name="Jastrzebski P J."/>
        </authorList>
    </citation>
    <scope>NUCLEOTIDE SEQUENCE [LARGE SCALE GENOMIC DNA]</scope>
    <source>
        <strain evidence="1 2">WMS-il1</strain>
    </source>
</reference>
<organism evidence="1 2">
    <name type="scientific">Hymenolepis diminuta</name>
    <name type="common">Rat tapeworm</name>
    <dbReference type="NCBI Taxonomy" id="6216"/>
    <lineage>
        <taxon>Eukaryota</taxon>
        <taxon>Metazoa</taxon>
        <taxon>Spiralia</taxon>
        <taxon>Lophotrochozoa</taxon>
        <taxon>Platyhelminthes</taxon>
        <taxon>Cestoda</taxon>
        <taxon>Eucestoda</taxon>
        <taxon>Cyclophyllidea</taxon>
        <taxon>Hymenolepididae</taxon>
        <taxon>Hymenolepis</taxon>
    </lineage>
</organism>
<dbReference type="EMBL" id="CABIJS010000155">
    <property type="protein sequence ID" value="VUZ44913.1"/>
    <property type="molecule type" value="Genomic_DNA"/>
</dbReference>
<accession>A0A564YE91</accession>
<dbReference type="Proteomes" id="UP000321570">
    <property type="component" value="Unassembled WGS sequence"/>
</dbReference>
<dbReference type="InterPro" id="IPR036397">
    <property type="entry name" value="RNaseH_sf"/>
</dbReference>
<name>A0A564YE91_HYMDI</name>
<dbReference type="GO" id="GO:0003676">
    <property type="term" value="F:nucleic acid binding"/>
    <property type="evidence" value="ECO:0007669"/>
    <property type="project" value="InterPro"/>
</dbReference>
<dbReference type="InterPro" id="IPR052709">
    <property type="entry name" value="Transposase-MT_Hybrid"/>
</dbReference>
<dbReference type="PANTHER" id="PTHR46060">
    <property type="entry name" value="MARINER MOS1 TRANSPOSASE-LIKE PROTEIN"/>
    <property type="match status" value="1"/>
</dbReference>
<evidence type="ECO:0008006" key="3">
    <source>
        <dbReference type="Google" id="ProtNLM"/>
    </source>
</evidence>
<protein>
    <recommendedName>
        <fullName evidence="3">Histone-lysine N-methyltransferase SETMAR</fullName>
    </recommendedName>
</protein>
<dbReference type="PANTHER" id="PTHR46060:SF3">
    <property type="entry name" value="PROTEIN GVQW3"/>
    <property type="match status" value="1"/>
</dbReference>
<gene>
    <name evidence="1" type="ORF">WMSIL1_LOCUS5085</name>
</gene>
<keyword evidence="2" id="KW-1185">Reference proteome</keyword>
<dbReference type="AlphaFoldDB" id="A0A564YE91"/>